<dbReference type="InterPro" id="IPR036116">
    <property type="entry name" value="FN3_sf"/>
</dbReference>
<organism evidence="6 7">
    <name type="scientific">Eubacterium segne</name>
    <dbReference type="NCBI Taxonomy" id="2763045"/>
    <lineage>
        <taxon>Bacteria</taxon>
        <taxon>Bacillati</taxon>
        <taxon>Bacillota</taxon>
        <taxon>Clostridia</taxon>
        <taxon>Eubacteriales</taxon>
        <taxon>Eubacteriaceae</taxon>
        <taxon>Eubacterium</taxon>
    </lineage>
</organism>
<dbReference type="Pfam" id="PF04886">
    <property type="entry name" value="PT"/>
    <property type="match status" value="1"/>
</dbReference>
<dbReference type="Pfam" id="PF00041">
    <property type="entry name" value="fn3"/>
    <property type="match status" value="1"/>
</dbReference>
<feature type="compositionally biased region" description="Basic and acidic residues" evidence="3">
    <location>
        <begin position="238"/>
        <end position="266"/>
    </location>
</feature>
<dbReference type="RefSeq" id="WP_186840371.1">
    <property type="nucleotide sequence ID" value="NZ_JACOOZ010000005.1"/>
</dbReference>
<dbReference type="InterPro" id="IPR003961">
    <property type="entry name" value="FN3_dom"/>
</dbReference>
<dbReference type="SUPFAM" id="SSF49785">
    <property type="entry name" value="Galactose-binding domain-like"/>
    <property type="match status" value="1"/>
</dbReference>
<evidence type="ECO:0000256" key="1">
    <source>
        <dbReference type="ARBA" id="ARBA00022729"/>
    </source>
</evidence>
<evidence type="ECO:0000259" key="5">
    <source>
        <dbReference type="SMART" id="SM00060"/>
    </source>
</evidence>
<keyword evidence="2" id="KW-0677">Repeat</keyword>
<name>A0ABR7F2U8_9FIRM</name>
<dbReference type="InterPro" id="IPR008979">
    <property type="entry name" value="Galactose-bd-like_sf"/>
</dbReference>
<feature type="domain" description="Fibronectin type-III" evidence="5">
    <location>
        <begin position="282"/>
        <end position="351"/>
    </location>
</feature>
<feature type="signal peptide" evidence="4">
    <location>
        <begin position="1"/>
        <end position="25"/>
    </location>
</feature>
<dbReference type="Gene3D" id="2.60.120.260">
    <property type="entry name" value="Galactose-binding domain-like"/>
    <property type="match status" value="1"/>
</dbReference>
<feature type="chain" id="PRO_5045046329" evidence="4">
    <location>
        <begin position="26"/>
        <end position="363"/>
    </location>
</feature>
<dbReference type="InterPro" id="IPR013783">
    <property type="entry name" value="Ig-like_fold"/>
</dbReference>
<feature type="region of interest" description="Disordered" evidence="3">
    <location>
        <begin position="238"/>
        <end position="275"/>
    </location>
</feature>
<dbReference type="SMART" id="SM00060">
    <property type="entry name" value="FN3"/>
    <property type="match status" value="1"/>
</dbReference>
<accession>A0ABR7F2U8</accession>
<evidence type="ECO:0000256" key="2">
    <source>
        <dbReference type="ARBA" id="ARBA00022737"/>
    </source>
</evidence>
<evidence type="ECO:0000256" key="4">
    <source>
        <dbReference type="SAM" id="SignalP"/>
    </source>
</evidence>
<evidence type="ECO:0000313" key="6">
    <source>
        <dbReference type="EMBL" id="MBC5667904.1"/>
    </source>
</evidence>
<evidence type="ECO:0000313" key="7">
    <source>
        <dbReference type="Proteomes" id="UP000597877"/>
    </source>
</evidence>
<proteinExistence type="predicted"/>
<dbReference type="Gene3D" id="2.60.40.10">
    <property type="entry name" value="Immunoglobulins"/>
    <property type="match status" value="1"/>
</dbReference>
<protein>
    <submittedName>
        <fullName evidence="6">PT domain-containing protein</fullName>
    </submittedName>
</protein>
<dbReference type="EMBL" id="JACOOZ010000005">
    <property type="protein sequence ID" value="MBC5667904.1"/>
    <property type="molecule type" value="Genomic_DNA"/>
</dbReference>
<keyword evidence="7" id="KW-1185">Reference proteome</keyword>
<keyword evidence="1 4" id="KW-0732">Signal</keyword>
<sequence length="363" mass="39586">MRNIFKKALAGTMSVALVASLFVGADVNKTTVKAEDGQLSSWQVYQSGTAPHAWGDYEESAYNSITFTDSANTTVTNFNSATTNANGEVVGGITDSGVVANGFAANIKSNGWQADYGNGLNNPWSLRMTMDNIKLTEGHIYNISFKAKATSTKYFNLAFNTGSGDYMFGETEAELGTDEKTFTYTEFKSQATTSLQMVISLGAFPVVNENVKAKEANWTGTVTFSDITFEDLGVDPDYEKAPEIPTEKPTVKPTEKPTVKPTEKPTVKPTVKPTTKPTVKTLAKVKGLKAVNKKKGTVKLSWKKVSKAKKYQIKVGSKTYSAKKNTLTVKKLKKGKKYTFKVRAIASGYKSSAWVKKSIKIKK</sequence>
<evidence type="ECO:0000256" key="3">
    <source>
        <dbReference type="SAM" id="MobiDB-lite"/>
    </source>
</evidence>
<gene>
    <name evidence="6" type="ORF">H8S00_07925</name>
</gene>
<dbReference type="InterPro" id="IPR006970">
    <property type="entry name" value="PT"/>
</dbReference>
<comment type="caution">
    <text evidence="6">The sequence shown here is derived from an EMBL/GenBank/DDBJ whole genome shotgun (WGS) entry which is preliminary data.</text>
</comment>
<dbReference type="Proteomes" id="UP000597877">
    <property type="component" value="Unassembled WGS sequence"/>
</dbReference>
<dbReference type="SUPFAM" id="SSF49265">
    <property type="entry name" value="Fibronectin type III"/>
    <property type="match status" value="1"/>
</dbReference>
<reference evidence="6 7" key="1">
    <citation type="submission" date="2020-08" db="EMBL/GenBank/DDBJ databases">
        <title>Genome public.</title>
        <authorList>
            <person name="Liu C."/>
            <person name="Sun Q."/>
        </authorList>
    </citation>
    <scope>NUCLEOTIDE SEQUENCE [LARGE SCALE GENOMIC DNA]</scope>
    <source>
        <strain evidence="6 7">BX4</strain>
    </source>
</reference>